<dbReference type="GO" id="GO:0015074">
    <property type="term" value="P:DNA integration"/>
    <property type="evidence" value="ECO:0007669"/>
    <property type="project" value="UniProtKB-KW"/>
</dbReference>
<proteinExistence type="predicted"/>
<dbReference type="Proteomes" id="UP000239837">
    <property type="component" value="Chromosome"/>
</dbReference>
<dbReference type="InterPro" id="IPR011010">
    <property type="entry name" value="DNA_brk_join_enz"/>
</dbReference>
<dbReference type="GO" id="GO:0006310">
    <property type="term" value="P:DNA recombination"/>
    <property type="evidence" value="ECO:0007669"/>
    <property type="project" value="UniProtKB-KW"/>
</dbReference>
<dbReference type="CDD" id="cd00796">
    <property type="entry name" value="INT_Rci_Hp1_C"/>
    <property type="match status" value="1"/>
</dbReference>
<evidence type="ECO:0000313" key="4">
    <source>
        <dbReference type="EMBL" id="SBN10050.1"/>
    </source>
</evidence>
<dbReference type="PANTHER" id="PTHR30349">
    <property type="entry name" value="PHAGE INTEGRASE-RELATED"/>
    <property type="match status" value="1"/>
</dbReference>
<evidence type="ECO:0000313" key="6">
    <source>
        <dbReference type="EMBL" id="SBQ22185.1"/>
    </source>
</evidence>
<organism evidence="4">
    <name type="scientific">Neisseria gonorrhoeae</name>
    <dbReference type="NCBI Taxonomy" id="485"/>
    <lineage>
        <taxon>Bacteria</taxon>
        <taxon>Pseudomonadati</taxon>
        <taxon>Pseudomonadota</taxon>
        <taxon>Betaproteobacteria</taxon>
        <taxon>Neisseriales</taxon>
        <taxon>Neisseriaceae</taxon>
        <taxon>Neisseria</taxon>
    </lineage>
</organism>
<dbReference type="PANTHER" id="PTHR30349:SF64">
    <property type="entry name" value="PROPHAGE INTEGRASE INTD-RELATED"/>
    <property type="match status" value="1"/>
</dbReference>
<dbReference type="InterPro" id="IPR002104">
    <property type="entry name" value="Integrase_catalytic"/>
</dbReference>
<name>A0AB38HLI7_NEIGO</name>
<dbReference type="InterPro" id="IPR013762">
    <property type="entry name" value="Integrase-like_cat_sf"/>
</dbReference>
<dbReference type="PROSITE" id="PS51898">
    <property type="entry name" value="TYR_RECOMBINASE"/>
    <property type="match status" value="1"/>
</dbReference>
<dbReference type="AlphaFoldDB" id="A0AB38HLI7"/>
<accession>A0AB38HLI7</accession>
<dbReference type="Gene3D" id="1.10.443.10">
    <property type="entry name" value="Intergrase catalytic core"/>
    <property type="match status" value="1"/>
</dbReference>
<dbReference type="EMBL" id="FLKW01000014">
    <property type="protein sequence ID" value="SBN10050.1"/>
    <property type="molecule type" value="Genomic_DNA"/>
</dbReference>
<dbReference type="EMBL" id="LT591897">
    <property type="protein sequence ID" value="SBQ22185.1"/>
    <property type="molecule type" value="Genomic_DNA"/>
</dbReference>
<evidence type="ECO:0000256" key="1">
    <source>
        <dbReference type="ARBA" id="ARBA00022908"/>
    </source>
</evidence>
<protein>
    <submittedName>
        <fullName evidence="4">Integrase</fullName>
    </submittedName>
</protein>
<dbReference type="Pfam" id="PF00589">
    <property type="entry name" value="Phage_integrase"/>
    <property type="match status" value="1"/>
</dbReference>
<dbReference type="EMBL" id="LT591897">
    <property type="protein sequence ID" value="SBQ20863.1"/>
    <property type="molecule type" value="Genomic_DNA"/>
</dbReference>
<evidence type="ECO:0000256" key="2">
    <source>
        <dbReference type="ARBA" id="ARBA00023172"/>
    </source>
</evidence>
<evidence type="ECO:0000313" key="5">
    <source>
        <dbReference type="EMBL" id="SBQ20863.1"/>
    </source>
</evidence>
<dbReference type="InterPro" id="IPR050090">
    <property type="entry name" value="Tyrosine_recombinase_XerCD"/>
</dbReference>
<dbReference type="GO" id="GO:0003677">
    <property type="term" value="F:DNA binding"/>
    <property type="evidence" value="ECO:0007669"/>
    <property type="project" value="InterPro"/>
</dbReference>
<evidence type="ECO:0000259" key="3">
    <source>
        <dbReference type="PROSITE" id="PS51898"/>
    </source>
</evidence>
<gene>
    <name evidence="5" type="ORF">WHOF_01153</name>
    <name evidence="4" type="ORF">WHOF_01274</name>
    <name evidence="6" type="ORF">WHOF_01723</name>
</gene>
<feature type="domain" description="Tyr recombinase" evidence="3">
    <location>
        <begin position="157"/>
        <end position="327"/>
    </location>
</feature>
<keyword evidence="1" id="KW-0229">DNA integration</keyword>
<reference evidence="4" key="1">
    <citation type="submission" date="2016-05" db="EMBL/GenBank/DDBJ databases">
        <authorList>
            <consortium name="Pathogen Informatics"/>
        </authorList>
    </citation>
    <scope>NUCLEOTIDE SEQUENCE</scope>
    <source>
        <strain evidence="4">WHO F</strain>
    </source>
</reference>
<dbReference type="SUPFAM" id="SSF56349">
    <property type="entry name" value="DNA breaking-rejoining enzymes"/>
    <property type="match status" value="1"/>
</dbReference>
<keyword evidence="2" id="KW-0233">DNA recombination</keyword>
<sequence length="351" mass="41233">MSKNSNGLYQRNNIWYLDIRTPGGERVRRSTGTQDKQKAQELRAKLEHEFWQQSRLGVKPKKLWDEAALQWLKEKEYDKKSIQDDISRLRNLPRLRGIFLDELNRETIMAVVEKLPCGNSTKNRYLALIRAILYKARDEWLWLDEVPKLKLYKEPGNRIRWLKPDEAHRLIDALPDNFWRQMAIFSLCTGLRQSNVFGLKWEQVDLDKRIAWIHPDEAKAARAIGVPLNQTAVQVLSERAGIHTTYVFTNSVNNPICGLDSRVWERSLKKAHIKNFRWHDLRHTWASWLVQSGVPLLALKEMGGWEKLDMVMRYAHLATEHLQSHADILDTMHTLDTKWTHFKTKGQKEKA</sequence>